<reference evidence="1" key="1">
    <citation type="journal article" date="2021" name="PeerJ">
        <title>Extensive microbial diversity within the chicken gut microbiome revealed by metagenomics and culture.</title>
        <authorList>
            <person name="Gilroy R."/>
            <person name="Ravi A."/>
            <person name="Getino M."/>
            <person name="Pursley I."/>
            <person name="Horton D.L."/>
            <person name="Alikhan N.F."/>
            <person name="Baker D."/>
            <person name="Gharbi K."/>
            <person name="Hall N."/>
            <person name="Watson M."/>
            <person name="Adriaenssens E.M."/>
            <person name="Foster-Nyarko E."/>
            <person name="Jarju S."/>
            <person name="Secka A."/>
            <person name="Antonio M."/>
            <person name="Oren A."/>
            <person name="Chaudhuri R.R."/>
            <person name="La Ragione R."/>
            <person name="Hildebrand F."/>
            <person name="Pallen M.J."/>
        </authorList>
    </citation>
    <scope>NUCLEOTIDE SEQUENCE</scope>
    <source>
        <strain evidence="1">1719</strain>
    </source>
</reference>
<comment type="caution">
    <text evidence="1">The sequence shown here is derived from an EMBL/GenBank/DDBJ whole genome shotgun (WGS) entry which is preliminary data.</text>
</comment>
<protein>
    <submittedName>
        <fullName evidence="1">Uncharacterized protein</fullName>
    </submittedName>
</protein>
<organism evidence="1 2">
    <name type="scientific">Candidatus Sphingobacterium stercoripullorum</name>
    <dbReference type="NCBI Taxonomy" id="2838759"/>
    <lineage>
        <taxon>Bacteria</taxon>
        <taxon>Pseudomonadati</taxon>
        <taxon>Bacteroidota</taxon>
        <taxon>Sphingobacteriia</taxon>
        <taxon>Sphingobacteriales</taxon>
        <taxon>Sphingobacteriaceae</taxon>
        <taxon>Sphingobacterium</taxon>
    </lineage>
</organism>
<gene>
    <name evidence="1" type="ORF">H9853_11755</name>
</gene>
<dbReference type="EMBL" id="DXEZ01000328">
    <property type="protein sequence ID" value="HIX55686.1"/>
    <property type="molecule type" value="Genomic_DNA"/>
</dbReference>
<evidence type="ECO:0000313" key="1">
    <source>
        <dbReference type="EMBL" id="HIX55686.1"/>
    </source>
</evidence>
<dbReference type="Proteomes" id="UP000824156">
    <property type="component" value="Unassembled WGS sequence"/>
</dbReference>
<accession>A0A9D1WAN0</accession>
<reference evidence="1" key="2">
    <citation type="submission" date="2021-04" db="EMBL/GenBank/DDBJ databases">
        <authorList>
            <person name="Gilroy R."/>
        </authorList>
    </citation>
    <scope>NUCLEOTIDE SEQUENCE</scope>
    <source>
        <strain evidence="1">1719</strain>
    </source>
</reference>
<sequence length="220" mass="25695">MEKGIENALKAVRSHYPEVSESDFDALVATFENHIPFMDKVKQLDEVIAKNEVLNGLSEVLFDLLIVNFLSTDVKALEEDYLESPEWMEIEEKTIDRGTELLNLFLYIAEASDLKVKPSLEDYLKEFLLVDEDEFQDEYLIYEQVIANQLLMESDLSEISRIAKALDIDDPLKELFYPLMGFFYNPNPKEEDLKEYQKHALEIPEDWVIYDILVAYHNNI</sequence>
<proteinExistence type="predicted"/>
<dbReference type="AlphaFoldDB" id="A0A9D1WAN0"/>
<evidence type="ECO:0000313" key="2">
    <source>
        <dbReference type="Proteomes" id="UP000824156"/>
    </source>
</evidence>
<name>A0A9D1WAN0_9SPHI</name>